<evidence type="ECO:0000313" key="2">
    <source>
        <dbReference type="EMBL" id="KAK4438822.1"/>
    </source>
</evidence>
<proteinExistence type="predicted"/>
<reference evidence="2" key="1">
    <citation type="submission" date="2020-06" db="EMBL/GenBank/DDBJ databases">
        <authorList>
            <person name="Li T."/>
            <person name="Hu X."/>
            <person name="Zhang T."/>
            <person name="Song X."/>
            <person name="Zhang H."/>
            <person name="Dai N."/>
            <person name="Sheng W."/>
            <person name="Hou X."/>
            <person name="Wei L."/>
        </authorList>
    </citation>
    <scope>NUCLEOTIDE SEQUENCE</scope>
    <source>
        <strain evidence="2">3651</strain>
        <tissue evidence="2">Leaf</tissue>
    </source>
</reference>
<comment type="caution">
    <text evidence="2">The sequence shown here is derived from an EMBL/GenBank/DDBJ whole genome shotgun (WGS) entry which is preliminary data.</text>
</comment>
<protein>
    <submittedName>
        <fullName evidence="2">Uncharacterized protein</fullName>
    </submittedName>
</protein>
<dbReference type="EMBL" id="JACGWO010000001">
    <property type="protein sequence ID" value="KAK4438822.1"/>
    <property type="molecule type" value="Genomic_DNA"/>
</dbReference>
<keyword evidence="3" id="KW-1185">Reference proteome</keyword>
<evidence type="ECO:0000256" key="1">
    <source>
        <dbReference type="SAM" id="MobiDB-lite"/>
    </source>
</evidence>
<feature type="region of interest" description="Disordered" evidence="1">
    <location>
        <begin position="110"/>
        <end position="129"/>
    </location>
</feature>
<dbReference type="AlphaFoldDB" id="A0AAE1YYW7"/>
<organism evidence="2 3">
    <name type="scientific">Sesamum alatum</name>
    <dbReference type="NCBI Taxonomy" id="300844"/>
    <lineage>
        <taxon>Eukaryota</taxon>
        <taxon>Viridiplantae</taxon>
        <taxon>Streptophyta</taxon>
        <taxon>Embryophyta</taxon>
        <taxon>Tracheophyta</taxon>
        <taxon>Spermatophyta</taxon>
        <taxon>Magnoliopsida</taxon>
        <taxon>eudicotyledons</taxon>
        <taxon>Gunneridae</taxon>
        <taxon>Pentapetalae</taxon>
        <taxon>asterids</taxon>
        <taxon>lamiids</taxon>
        <taxon>Lamiales</taxon>
        <taxon>Pedaliaceae</taxon>
        <taxon>Sesamum</taxon>
    </lineage>
</organism>
<dbReference type="Proteomes" id="UP001293254">
    <property type="component" value="Unassembled WGS sequence"/>
</dbReference>
<gene>
    <name evidence="2" type="ORF">Salat_0216800</name>
</gene>
<accession>A0AAE1YYW7</accession>
<evidence type="ECO:0000313" key="3">
    <source>
        <dbReference type="Proteomes" id="UP001293254"/>
    </source>
</evidence>
<name>A0AAE1YYW7_9LAMI</name>
<reference evidence="2" key="2">
    <citation type="journal article" date="2024" name="Plant">
        <title>Genomic evolution and insights into agronomic trait innovations of Sesamum species.</title>
        <authorList>
            <person name="Miao H."/>
            <person name="Wang L."/>
            <person name="Qu L."/>
            <person name="Liu H."/>
            <person name="Sun Y."/>
            <person name="Le M."/>
            <person name="Wang Q."/>
            <person name="Wei S."/>
            <person name="Zheng Y."/>
            <person name="Lin W."/>
            <person name="Duan Y."/>
            <person name="Cao H."/>
            <person name="Xiong S."/>
            <person name="Wang X."/>
            <person name="Wei L."/>
            <person name="Li C."/>
            <person name="Ma Q."/>
            <person name="Ju M."/>
            <person name="Zhao R."/>
            <person name="Li G."/>
            <person name="Mu C."/>
            <person name="Tian Q."/>
            <person name="Mei H."/>
            <person name="Zhang T."/>
            <person name="Gao T."/>
            <person name="Zhang H."/>
        </authorList>
    </citation>
    <scope>NUCLEOTIDE SEQUENCE</scope>
    <source>
        <strain evidence="2">3651</strain>
    </source>
</reference>
<feature type="compositionally biased region" description="Basic and acidic residues" evidence="1">
    <location>
        <begin position="113"/>
        <end position="129"/>
    </location>
</feature>
<sequence length="153" mass="17178">MSIGDRVNGEKQKEKQNDEDYTLLWNNQNTINITDNLNNNSTRLRKPDPEIGTLSHKGCNPNHWLLGTFSATQAQTTKIFKLTKATRQGLISGHKGSTTKVLVRNATKAGPRRISEEQKTKALSEKMREKKTVQCDVLSRHKASKSIYSGQAK</sequence>